<name>A0ABR7NKP9_9FIRM</name>
<dbReference type="InterPro" id="IPR001387">
    <property type="entry name" value="Cro/C1-type_HTH"/>
</dbReference>
<evidence type="ECO:0000313" key="9">
    <source>
        <dbReference type="EMBL" id="MBC8576981.1"/>
    </source>
</evidence>
<dbReference type="InterPro" id="IPR050813">
    <property type="entry name" value="Sigma-70_Factor"/>
</dbReference>
<evidence type="ECO:0000256" key="6">
    <source>
        <dbReference type="ARBA" id="ARBA00023163"/>
    </source>
</evidence>
<dbReference type="InterPro" id="IPR013325">
    <property type="entry name" value="RNA_pol_sigma_r2"/>
</dbReference>
<dbReference type="SUPFAM" id="SSF88946">
    <property type="entry name" value="Sigma2 domain of RNA polymerase sigma factors"/>
    <property type="match status" value="1"/>
</dbReference>
<dbReference type="PIRSF" id="PIRSF000770">
    <property type="entry name" value="RNA_pol_sigma-SigE/K"/>
    <property type="match status" value="1"/>
</dbReference>
<accession>A0ABR7NKP9</accession>
<feature type="domain" description="HTH cro/C1-type" evidence="8">
    <location>
        <begin position="197"/>
        <end position="218"/>
    </location>
</feature>
<evidence type="ECO:0000256" key="4">
    <source>
        <dbReference type="ARBA" id="ARBA00023082"/>
    </source>
</evidence>
<dbReference type="CDD" id="cd06171">
    <property type="entry name" value="Sigma70_r4"/>
    <property type="match status" value="1"/>
</dbReference>
<dbReference type="InterPro" id="IPR014284">
    <property type="entry name" value="RNA_pol_sigma-70_dom"/>
</dbReference>
<dbReference type="PANTHER" id="PTHR30376:SF3">
    <property type="entry name" value="RNA POLYMERASE SIGMA FACTOR RPOH"/>
    <property type="match status" value="1"/>
</dbReference>
<dbReference type="InterPro" id="IPR013324">
    <property type="entry name" value="RNA_pol_sigma_r3/r4-like"/>
</dbReference>
<dbReference type="InterPro" id="IPR000943">
    <property type="entry name" value="RNA_pol_sigma70"/>
</dbReference>
<keyword evidence="10" id="KW-1185">Reference proteome</keyword>
<dbReference type="EMBL" id="JACRTB010000019">
    <property type="protein sequence ID" value="MBC8576981.1"/>
    <property type="molecule type" value="Genomic_DNA"/>
</dbReference>
<evidence type="ECO:0000256" key="3">
    <source>
        <dbReference type="ARBA" id="ARBA00023015"/>
    </source>
</evidence>
<keyword evidence="3 7" id="KW-0805">Transcription regulation</keyword>
<proteinExistence type="inferred from homology"/>
<gene>
    <name evidence="9" type="primary">sigK</name>
    <name evidence="9" type="ORF">H8717_11265</name>
</gene>
<dbReference type="InterPro" id="IPR007630">
    <property type="entry name" value="RNA_pol_sigma70_r4"/>
</dbReference>
<evidence type="ECO:0000256" key="1">
    <source>
        <dbReference type="ARBA" id="ARBA00007788"/>
    </source>
</evidence>
<dbReference type="InterPro" id="IPR036388">
    <property type="entry name" value="WH-like_DNA-bd_sf"/>
</dbReference>
<dbReference type="PROSITE" id="PS00716">
    <property type="entry name" value="SIGMA70_2"/>
    <property type="match status" value="1"/>
</dbReference>
<evidence type="ECO:0000256" key="5">
    <source>
        <dbReference type="ARBA" id="ARBA00023125"/>
    </source>
</evidence>
<dbReference type="Pfam" id="PF04545">
    <property type="entry name" value="Sigma70_r4"/>
    <property type="match status" value="1"/>
</dbReference>
<dbReference type="NCBIfam" id="NF004471">
    <property type="entry name" value="PRK05803.1"/>
    <property type="match status" value="1"/>
</dbReference>
<dbReference type="Gene3D" id="1.10.10.10">
    <property type="entry name" value="Winged helix-like DNA-binding domain superfamily/Winged helix DNA-binding domain"/>
    <property type="match status" value="1"/>
</dbReference>
<dbReference type="InterPro" id="IPR007627">
    <property type="entry name" value="RNA_pol_sigma70_r2"/>
</dbReference>
<dbReference type="Gene3D" id="1.20.120.1810">
    <property type="match status" value="1"/>
</dbReference>
<dbReference type="Pfam" id="PF04542">
    <property type="entry name" value="Sigma70_r2"/>
    <property type="match status" value="1"/>
</dbReference>
<comment type="similarity">
    <text evidence="1 7">Belongs to the sigma-70 factor family.</text>
</comment>
<dbReference type="PRINTS" id="PR00046">
    <property type="entry name" value="SIGMA70FCT"/>
</dbReference>
<reference evidence="9 10" key="1">
    <citation type="submission" date="2020-08" db="EMBL/GenBank/DDBJ databases">
        <title>Genome public.</title>
        <authorList>
            <person name="Liu C."/>
            <person name="Sun Q."/>
        </authorList>
    </citation>
    <scope>NUCLEOTIDE SEQUENCE [LARGE SCALE GENOMIC DNA]</scope>
    <source>
        <strain evidence="9 10">BX1</strain>
    </source>
</reference>
<protein>
    <recommendedName>
        <fullName evidence="7">RNA polymerase sigma factor</fullName>
    </recommendedName>
</protein>
<comment type="caution">
    <text evidence="9">The sequence shown here is derived from an EMBL/GenBank/DDBJ whole genome shotgun (WGS) entry which is preliminary data.</text>
</comment>
<evidence type="ECO:0000256" key="7">
    <source>
        <dbReference type="RuleBase" id="RU362124"/>
    </source>
</evidence>
<sequence length="233" mass="26849">MLMETLLLGLPQLLRLFFVLHVGSGHSFPKPLSARRERECLEQIRAGDSDAKNELIEHNLRLVVHIIKKYYSNMKDQDDLISIGTIGLIKAAATFDYEKGTRFATYASRCIENEILMYFRNRKKSAQDVYISDPIDTDKDGNALTLQDIMADDTCIFDDIELRLRAEQLHRCIEQSLAGREREIVVLRYGLNGKRPLTQREVASRLEISRSYVSRLEKKALEKLRTELEKCGK</sequence>
<dbReference type="PANTHER" id="PTHR30376">
    <property type="entry name" value="SIGMA FACTOR RPOH HEAT SHOCK RELATED"/>
    <property type="match status" value="1"/>
</dbReference>
<keyword evidence="6 7" id="KW-0804">Transcription</keyword>
<evidence type="ECO:0000313" key="10">
    <source>
        <dbReference type="Proteomes" id="UP000658131"/>
    </source>
</evidence>
<keyword evidence="4 7" id="KW-0731">Sigma factor</keyword>
<dbReference type="PROSITE" id="PS00715">
    <property type="entry name" value="SIGMA70_1"/>
    <property type="match status" value="1"/>
</dbReference>
<dbReference type="PROSITE" id="PS50943">
    <property type="entry name" value="HTH_CROC1"/>
    <property type="match status" value="1"/>
</dbReference>
<evidence type="ECO:0000259" key="8">
    <source>
        <dbReference type="PROSITE" id="PS50943"/>
    </source>
</evidence>
<comment type="function">
    <text evidence="7">Sigma factors are initiation factors that promote the attachment of RNA polymerase to specific initiation sites and are then released.</text>
</comment>
<dbReference type="SUPFAM" id="SSF88659">
    <property type="entry name" value="Sigma3 and sigma4 domains of RNA polymerase sigma factors"/>
    <property type="match status" value="1"/>
</dbReference>
<keyword evidence="2" id="KW-0749">Sporulation</keyword>
<organism evidence="9 10">
    <name type="scientific">Yanshouia hominis</name>
    <dbReference type="NCBI Taxonomy" id="2763673"/>
    <lineage>
        <taxon>Bacteria</taxon>
        <taxon>Bacillati</taxon>
        <taxon>Bacillota</taxon>
        <taxon>Clostridia</taxon>
        <taxon>Eubacteriales</taxon>
        <taxon>Oscillospiraceae</taxon>
        <taxon>Yanshouia</taxon>
    </lineage>
</organism>
<dbReference type="NCBIfam" id="TIGR02937">
    <property type="entry name" value="sigma70-ECF"/>
    <property type="match status" value="1"/>
</dbReference>
<dbReference type="Proteomes" id="UP000658131">
    <property type="component" value="Unassembled WGS sequence"/>
</dbReference>
<evidence type="ECO:0000256" key="2">
    <source>
        <dbReference type="ARBA" id="ARBA00022969"/>
    </source>
</evidence>
<keyword evidence="5 7" id="KW-0238">DNA-binding</keyword>